<dbReference type="Proteomes" id="UP000001555">
    <property type="component" value="Unassembled WGS sequence"/>
</dbReference>
<dbReference type="InParanoid" id="B7QE65"/>
<dbReference type="EnsemblMetazoa" id="ISCW012812-RA">
    <property type="protein sequence ID" value="ISCW012812-PA"/>
    <property type="gene ID" value="ISCW012812"/>
</dbReference>
<evidence type="ECO:0000313" key="3">
    <source>
        <dbReference type="Proteomes" id="UP000001555"/>
    </source>
</evidence>
<dbReference type="VEuPathDB" id="VectorBase:ISCI012812"/>
<dbReference type="STRING" id="6945.B7QE65"/>
<dbReference type="VEuPathDB" id="VectorBase:ISCW012812"/>
<dbReference type="EMBL" id="ABJB010224637">
    <property type="status" value="NOT_ANNOTATED_CDS"/>
    <property type="molecule type" value="Genomic_DNA"/>
</dbReference>
<dbReference type="EMBL" id="ABJB011060674">
    <property type="status" value="NOT_ANNOTATED_CDS"/>
    <property type="molecule type" value="Genomic_DNA"/>
</dbReference>
<evidence type="ECO:0000313" key="1">
    <source>
        <dbReference type="EMBL" id="EEC17137.1"/>
    </source>
</evidence>
<dbReference type="VEuPathDB" id="VectorBase:ISCP_031832"/>
<keyword evidence="3" id="KW-1185">Reference proteome</keyword>
<proteinExistence type="predicted"/>
<protein>
    <submittedName>
        <fullName evidence="1 2">Uncharacterized protein</fullName>
    </submittedName>
</protein>
<reference evidence="1 3" key="1">
    <citation type="submission" date="2008-03" db="EMBL/GenBank/DDBJ databases">
        <title>Annotation of Ixodes scapularis.</title>
        <authorList>
            <consortium name="Ixodes scapularis Genome Project Consortium"/>
            <person name="Caler E."/>
            <person name="Hannick L.I."/>
            <person name="Bidwell S."/>
            <person name="Joardar V."/>
            <person name="Thiagarajan M."/>
            <person name="Amedeo P."/>
            <person name="Galinsky K.J."/>
            <person name="Schobel S."/>
            <person name="Inman J."/>
            <person name="Hostetler J."/>
            <person name="Miller J."/>
            <person name="Hammond M."/>
            <person name="Megy K."/>
            <person name="Lawson D."/>
            <person name="Kodira C."/>
            <person name="Sutton G."/>
            <person name="Meyer J."/>
            <person name="Hill C.A."/>
            <person name="Birren B."/>
            <person name="Nene V."/>
            <person name="Collins F."/>
            <person name="Alarcon-Chaidez F."/>
            <person name="Wikel S."/>
            <person name="Strausberg R."/>
        </authorList>
    </citation>
    <scope>NUCLEOTIDE SEQUENCE [LARGE SCALE GENOMIC DNA]</scope>
    <source>
        <strain evidence="3">Wikel</strain>
        <strain evidence="1">Wikel colony</strain>
    </source>
</reference>
<reference evidence="2" key="2">
    <citation type="submission" date="2020-05" db="UniProtKB">
        <authorList>
            <consortium name="EnsemblMetazoa"/>
        </authorList>
    </citation>
    <scope>IDENTIFICATION</scope>
    <source>
        <strain evidence="2">wikel</strain>
    </source>
</reference>
<dbReference type="PaxDb" id="6945-B7QE65"/>
<dbReference type="AlphaFoldDB" id="B7QE65"/>
<dbReference type="OrthoDB" id="5577072at2759"/>
<sequence>MDVEGLDDDNGRVIVKLALGGSAATVNESFITLVTKKEYARDGKLLNKNKYDEYKRKHEPQEEEPGSVLLVLAVSGTTSGRREVSSMVGHFLNMDAYVTM</sequence>
<gene>
    <name evidence="1" type="ORF">IscW_ISCW012812</name>
</gene>
<accession>B7QE65</accession>
<name>B7QE65_IXOSC</name>
<evidence type="ECO:0000313" key="2">
    <source>
        <dbReference type="EnsemblMetazoa" id="ISCW012812-PA"/>
    </source>
</evidence>
<organism>
    <name type="scientific">Ixodes scapularis</name>
    <name type="common">Black-legged tick</name>
    <name type="synonym">Deer tick</name>
    <dbReference type="NCBI Taxonomy" id="6945"/>
    <lineage>
        <taxon>Eukaryota</taxon>
        <taxon>Metazoa</taxon>
        <taxon>Ecdysozoa</taxon>
        <taxon>Arthropoda</taxon>
        <taxon>Chelicerata</taxon>
        <taxon>Arachnida</taxon>
        <taxon>Acari</taxon>
        <taxon>Parasitiformes</taxon>
        <taxon>Ixodida</taxon>
        <taxon>Ixodoidea</taxon>
        <taxon>Ixodidae</taxon>
        <taxon>Ixodinae</taxon>
        <taxon>Ixodes</taxon>
    </lineage>
</organism>
<dbReference type="EMBL" id="DS918914">
    <property type="protein sequence ID" value="EEC17137.1"/>
    <property type="molecule type" value="Genomic_DNA"/>
</dbReference>
<dbReference type="HOGENOM" id="CLU_2309092_0_0_1"/>